<reference evidence="3 4" key="1">
    <citation type="journal article" date="2017" name="BMC Genomics">
        <title>Comparative genomic and phylogenomic analyses of the Bifidobacteriaceae family.</title>
        <authorList>
            <person name="Lugli G.A."/>
            <person name="Milani C."/>
            <person name="Turroni F."/>
            <person name="Duranti S."/>
            <person name="Mancabelli L."/>
            <person name="Mangifesta M."/>
            <person name="Ferrario C."/>
            <person name="Modesto M."/>
            <person name="Mattarelli P."/>
            <person name="Jiri K."/>
            <person name="van Sinderen D."/>
            <person name="Ventura M."/>
        </authorList>
    </citation>
    <scope>NUCLEOTIDE SEQUENCE [LARGE SCALE GENOMIC DNA]</scope>
    <source>
        <strain evidence="3 4">DSM 24742</strain>
    </source>
</reference>
<organism evidence="3 4">
    <name type="scientific">Pseudoscardovia radai</name>
    <dbReference type="NCBI Taxonomy" id="987066"/>
    <lineage>
        <taxon>Bacteria</taxon>
        <taxon>Bacillati</taxon>
        <taxon>Actinomycetota</taxon>
        <taxon>Actinomycetes</taxon>
        <taxon>Bifidobacteriales</taxon>
        <taxon>Bifidobacteriaceae</taxon>
        <taxon>Pseudoscardovia</taxon>
    </lineage>
</organism>
<keyword evidence="2" id="KW-1133">Transmembrane helix</keyword>
<proteinExistence type="predicted"/>
<feature type="region of interest" description="Disordered" evidence="1">
    <location>
        <begin position="1"/>
        <end position="29"/>
    </location>
</feature>
<accession>A0A261F2E5</accession>
<feature type="transmembrane region" description="Helical" evidence="2">
    <location>
        <begin position="38"/>
        <end position="58"/>
    </location>
</feature>
<dbReference type="Proteomes" id="UP000216725">
    <property type="component" value="Unassembled WGS sequence"/>
</dbReference>
<evidence type="ECO:0000313" key="3">
    <source>
        <dbReference type="EMBL" id="OZG53284.1"/>
    </source>
</evidence>
<dbReference type="OrthoDB" id="5181884at2"/>
<dbReference type="RefSeq" id="WP_094659903.1">
    <property type="nucleotide sequence ID" value="NZ_MWWR01000002.1"/>
</dbReference>
<feature type="compositionally biased region" description="Basic and acidic residues" evidence="1">
    <location>
        <begin position="1"/>
        <end position="11"/>
    </location>
</feature>
<keyword evidence="2" id="KW-0472">Membrane</keyword>
<evidence type="ECO:0000256" key="2">
    <source>
        <dbReference type="SAM" id="Phobius"/>
    </source>
</evidence>
<keyword evidence="2" id="KW-0812">Transmembrane</keyword>
<evidence type="ECO:0000313" key="4">
    <source>
        <dbReference type="Proteomes" id="UP000216725"/>
    </source>
</evidence>
<evidence type="ECO:0000256" key="1">
    <source>
        <dbReference type="SAM" id="MobiDB-lite"/>
    </source>
</evidence>
<keyword evidence="4" id="KW-1185">Reference proteome</keyword>
<protein>
    <submittedName>
        <fullName evidence="3">Uncharacterized protein</fullName>
    </submittedName>
</protein>
<comment type="caution">
    <text evidence="3">The sequence shown here is derived from an EMBL/GenBank/DDBJ whole genome shotgun (WGS) entry which is preliminary data.</text>
</comment>
<sequence>MTTGSDEHDRTPQTADSAAGSSAGPATPSDTRRLRLRIAAAVVAALLVLGVVTFRIVASLNSPEKVIKNYMAALASGRYGDAADLSQLTLDDGQRALLTNEVGEQSAQYLTDYSIGEPLSVDGGLAYPITYRLGNGHYTDTITVARQGRDGLVTRWAVDGGLIGTLMVSNPGKDYGTGLSDGYAFSINGAAVSPDDTYTVSDGASGGTDAAPSSTPSGDTMSFAAFPGSYTLSVDTGTRWLTWASETESLAGGPTTQGSGASIDTAYFSSEPRISSGLSTYVANLIDDHVASCISSATSYDLASLDYSCPVPEILAMKGDASASVATDGGTTALRTDTGIFRYDSLAQQDKTSATVGLDSDGAGFVVSAASGSLTAAYTTADGKDGAAQDGQTQDNQHSTSAVTRYDYAGIPLTISGDDVTLDWKAVDASMSAYAATTAGTAVPLLADGATSLPTYLHCSVEDAASAER</sequence>
<name>A0A261F2E5_9BIFI</name>
<gene>
    <name evidence="3" type="ORF">PSRA_0091</name>
</gene>
<dbReference type="AlphaFoldDB" id="A0A261F2E5"/>
<feature type="compositionally biased region" description="Low complexity" evidence="1">
    <location>
        <begin position="14"/>
        <end position="29"/>
    </location>
</feature>
<dbReference type="EMBL" id="MWWR01000002">
    <property type="protein sequence ID" value="OZG53284.1"/>
    <property type="molecule type" value="Genomic_DNA"/>
</dbReference>